<feature type="region of interest" description="Disordered" evidence="1">
    <location>
        <begin position="459"/>
        <end position="489"/>
    </location>
</feature>
<sequence length="489" mass="56441">MLNAINLIVAERAVRQALWKRFWQGNELDHEQPRESSSERTALAESIDIAQETPDCGTSQQLGPSTATRGPCFIDSTPGVLDTSSTAQNDVDGTGVGESEDRQRESQPSQQQIADEQRLHQIQLEREQALRDPYYVTVRQEEYTDYTDGPARLIGANDGIRNCLALLLRADLSQSIKLVLDRQRLYLAHENWAENKECEIHQFQVMLLNEKRTPGAGLRSVTDRGLSNPWVEGRPKDKRNHEIDQDVMWRMGKNVDDEEREMELQLKYDAAGLRRCHLRVMKQIEEAFIRARLWEPEELDGGSPAKFYNFQDEYWKAYDQLFGPDDYLWCREPKKLHQYTDPKTEELDVILEAYYSVREEFNAADVQLTLDYDFYDQEWLDLGSKEPDGKPVQNASYDHLIGLWRKHVDSAQDALNVLEDKLREATKAVEEAGFDLFAVKCCNSRREYQRYPLNGTEGQNVIATRSEPSRRSDAPVQSKTWREGRSNSL</sequence>
<dbReference type="AlphaFoldDB" id="A0A2D3UWI1"/>
<dbReference type="RefSeq" id="XP_023625515.1">
    <property type="nucleotide sequence ID" value="XM_023769747.1"/>
</dbReference>
<keyword evidence="3" id="KW-1185">Reference proteome</keyword>
<name>A0A2D3UWI1_9PEZI</name>
<dbReference type="Proteomes" id="UP000225277">
    <property type="component" value="Unassembled WGS sequence"/>
</dbReference>
<dbReference type="OrthoDB" id="5391053at2759"/>
<dbReference type="EMBL" id="FJUY01000006">
    <property type="protein sequence ID" value="CZT18625.1"/>
    <property type="molecule type" value="Genomic_DNA"/>
</dbReference>
<feature type="compositionally biased region" description="Polar residues" evidence="1">
    <location>
        <begin position="82"/>
        <end position="91"/>
    </location>
</feature>
<evidence type="ECO:0000313" key="2">
    <source>
        <dbReference type="EMBL" id="CZT18625.1"/>
    </source>
</evidence>
<evidence type="ECO:0000313" key="3">
    <source>
        <dbReference type="Proteomes" id="UP000225277"/>
    </source>
</evidence>
<dbReference type="GeneID" id="35599643"/>
<proteinExistence type="predicted"/>
<gene>
    <name evidence="2" type="ORF">RCC_04469</name>
</gene>
<evidence type="ECO:0000256" key="1">
    <source>
        <dbReference type="SAM" id="MobiDB-lite"/>
    </source>
</evidence>
<organism evidence="2 3">
    <name type="scientific">Ramularia collo-cygni</name>
    <dbReference type="NCBI Taxonomy" id="112498"/>
    <lineage>
        <taxon>Eukaryota</taxon>
        <taxon>Fungi</taxon>
        <taxon>Dikarya</taxon>
        <taxon>Ascomycota</taxon>
        <taxon>Pezizomycotina</taxon>
        <taxon>Dothideomycetes</taxon>
        <taxon>Dothideomycetidae</taxon>
        <taxon>Mycosphaerellales</taxon>
        <taxon>Mycosphaerellaceae</taxon>
        <taxon>Ramularia</taxon>
    </lineage>
</organism>
<accession>A0A2D3UWI1</accession>
<feature type="region of interest" description="Disordered" evidence="1">
    <location>
        <begin position="50"/>
        <end position="114"/>
    </location>
</feature>
<reference evidence="2 3" key="1">
    <citation type="submission" date="2016-03" db="EMBL/GenBank/DDBJ databases">
        <authorList>
            <person name="Ploux O."/>
        </authorList>
    </citation>
    <scope>NUCLEOTIDE SEQUENCE [LARGE SCALE GENOMIC DNA]</scope>
    <source>
        <strain evidence="2 3">URUG2</strain>
    </source>
</reference>
<feature type="compositionally biased region" description="Polar residues" evidence="1">
    <location>
        <begin position="56"/>
        <end position="68"/>
    </location>
</feature>
<protein>
    <submittedName>
        <fullName evidence="2">Uncharacterized protein</fullName>
    </submittedName>
</protein>
<feature type="compositionally biased region" description="Basic and acidic residues" evidence="1">
    <location>
        <begin position="480"/>
        <end position="489"/>
    </location>
</feature>